<comment type="caution">
    <text evidence="5">The sequence shown here is derived from an EMBL/GenBank/DDBJ whole genome shotgun (WGS) entry which is preliminary data.</text>
</comment>
<dbReference type="InterPro" id="IPR036860">
    <property type="entry name" value="SH2_dom_sf"/>
</dbReference>
<evidence type="ECO:0000259" key="4">
    <source>
        <dbReference type="PROSITE" id="PS50001"/>
    </source>
</evidence>
<feature type="region of interest" description="Disordered" evidence="3">
    <location>
        <begin position="419"/>
        <end position="447"/>
    </location>
</feature>
<dbReference type="Gene3D" id="3.30.505.10">
    <property type="entry name" value="SH2 domain"/>
    <property type="match status" value="1"/>
</dbReference>
<dbReference type="Pfam" id="PF00017">
    <property type="entry name" value="SH2"/>
    <property type="match status" value="1"/>
</dbReference>
<feature type="domain" description="SH2" evidence="4">
    <location>
        <begin position="109"/>
        <end position="200"/>
    </location>
</feature>
<dbReference type="PROSITE" id="PS50001">
    <property type="entry name" value="SH2"/>
    <property type="match status" value="1"/>
</dbReference>
<feature type="region of interest" description="Disordered" evidence="3">
    <location>
        <begin position="300"/>
        <end position="335"/>
    </location>
</feature>
<dbReference type="SMART" id="SM00252">
    <property type="entry name" value="SH2"/>
    <property type="match status" value="1"/>
</dbReference>
<dbReference type="SUPFAM" id="SSF55550">
    <property type="entry name" value="SH2 domain"/>
    <property type="match status" value="1"/>
</dbReference>
<dbReference type="PANTHER" id="PTHR14388:SF6">
    <property type="entry name" value="SH2 DOMAIN-CONTAINING PROTEIN 7"/>
    <property type="match status" value="1"/>
</dbReference>
<keyword evidence="6" id="KW-1185">Reference proteome</keyword>
<accession>A0A9Q1ET31</accession>
<dbReference type="Proteomes" id="UP001152622">
    <property type="component" value="Chromosome 13"/>
</dbReference>
<gene>
    <name evidence="5" type="ORF">SKAU_G00318350</name>
</gene>
<dbReference type="AlphaFoldDB" id="A0A9Q1ET31"/>
<protein>
    <recommendedName>
        <fullName evidence="4">SH2 domain-containing protein</fullName>
    </recommendedName>
</protein>
<proteinExistence type="predicted"/>
<feature type="region of interest" description="Disordered" evidence="3">
    <location>
        <begin position="231"/>
        <end position="281"/>
    </location>
</feature>
<dbReference type="EMBL" id="JAINUF010000013">
    <property type="protein sequence ID" value="KAJ8344506.1"/>
    <property type="molecule type" value="Genomic_DNA"/>
</dbReference>
<evidence type="ECO:0000313" key="5">
    <source>
        <dbReference type="EMBL" id="KAJ8344506.1"/>
    </source>
</evidence>
<feature type="compositionally biased region" description="Pro residues" evidence="3">
    <location>
        <begin position="428"/>
        <end position="437"/>
    </location>
</feature>
<feature type="compositionally biased region" description="Basic and acidic residues" evidence="3">
    <location>
        <begin position="489"/>
        <end position="502"/>
    </location>
</feature>
<keyword evidence="1 2" id="KW-0727">SH2 domain</keyword>
<dbReference type="OrthoDB" id="6108017at2759"/>
<evidence type="ECO:0000256" key="2">
    <source>
        <dbReference type="PROSITE-ProRule" id="PRU00191"/>
    </source>
</evidence>
<feature type="region of interest" description="Disordered" evidence="3">
    <location>
        <begin position="489"/>
        <end position="518"/>
    </location>
</feature>
<sequence>MRLRSNRIHQCLTTGTWWHSWPCLRPLNHSLQPCCFPEKTSMDQKRKRAHTFQTCLRFRRMDRVRMAQRRSAGEPQAGNSEGRLEELALRWFTDTQAPLILHKGNFPAWFQGFITRKDAEAKLTDKPLGCFLIRLSDKAIGYVLSYRGRDRCRHFVINQNKARQFIVSGDVETHENLTDLIEHYRASPIEPFGEFLTSSCSESTSSEVYDMVQGKQKERLGVSVEAARSLWQQRTDHSQSRPPALPPKSYCRKPYTSASLDMDSTPQTAPPVPRRAPFLSNSLGGSLDGSVLYAQLQKRRANPTNENVGPDGPSCPPGADPTAQTPRPRGGASLAPGIVYSELSLENCRSRSLPLLDSDSGEPCSFRLSSHSFTSPELSPNTPKKGSVLFEPSTGSSGGLDDLCGGPLYQLAGMPRDTQADQRMPRGFPRPQPPVPTPLEDEGEYAEVPREPLPRSFLCDNPYELIPDEGINSSPFLDNTYEMIPEQGIKKEVRPVSTDHSRPYQSFEDQQPKHAYTDWSLKNEKWRRFFPEHKKK</sequence>
<feature type="compositionally biased region" description="Polar residues" evidence="3">
    <location>
        <begin position="256"/>
        <end position="267"/>
    </location>
</feature>
<organism evidence="5 6">
    <name type="scientific">Synaphobranchus kaupii</name>
    <name type="common">Kaup's arrowtooth eel</name>
    <dbReference type="NCBI Taxonomy" id="118154"/>
    <lineage>
        <taxon>Eukaryota</taxon>
        <taxon>Metazoa</taxon>
        <taxon>Chordata</taxon>
        <taxon>Craniata</taxon>
        <taxon>Vertebrata</taxon>
        <taxon>Euteleostomi</taxon>
        <taxon>Actinopterygii</taxon>
        <taxon>Neopterygii</taxon>
        <taxon>Teleostei</taxon>
        <taxon>Anguilliformes</taxon>
        <taxon>Synaphobranchidae</taxon>
        <taxon>Synaphobranchus</taxon>
    </lineage>
</organism>
<evidence type="ECO:0000256" key="3">
    <source>
        <dbReference type="SAM" id="MobiDB-lite"/>
    </source>
</evidence>
<name>A0A9Q1ET31_SYNKA</name>
<dbReference type="GO" id="GO:0005737">
    <property type="term" value="C:cytoplasm"/>
    <property type="evidence" value="ECO:0007669"/>
    <property type="project" value="TreeGrafter"/>
</dbReference>
<dbReference type="InterPro" id="IPR000980">
    <property type="entry name" value="SH2"/>
</dbReference>
<reference evidence="5" key="1">
    <citation type="journal article" date="2023" name="Science">
        <title>Genome structures resolve the early diversification of teleost fishes.</title>
        <authorList>
            <person name="Parey E."/>
            <person name="Louis A."/>
            <person name="Montfort J."/>
            <person name="Bouchez O."/>
            <person name="Roques C."/>
            <person name="Iampietro C."/>
            <person name="Lluch J."/>
            <person name="Castinel A."/>
            <person name="Donnadieu C."/>
            <person name="Desvignes T."/>
            <person name="Floi Bucao C."/>
            <person name="Jouanno E."/>
            <person name="Wen M."/>
            <person name="Mejri S."/>
            <person name="Dirks R."/>
            <person name="Jansen H."/>
            <person name="Henkel C."/>
            <person name="Chen W.J."/>
            <person name="Zahm M."/>
            <person name="Cabau C."/>
            <person name="Klopp C."/>
            <person name="Thompson A.W."/>
            <person name="Robinson-Rechavi M."/>
            <person name="Braasch I."/>
            <person name="Lecointre G."/>
            <person name="Bobe J."/>
            <person name="Postlethwait J.H."/>
            <person name="Berthelot C."/>
            <person name="Roest Crollius H."/>
            <person name="Guiguen Y."/>
        </authorList>
    </citation>
    <scope>NUCLEOTIDE SEQUENCE</scope>
    <source>
        <strain evidence="5">WJC10195</strain>
    </source>
</reference>
<evidence type="ECO:0000256" key="1">
    <source>
        <dbReference type="ARBA" id="ARBA00022999"/>
    </source>
</evidence>
<dbReference type="PANTHER" id="PTHR14388">
    <property type="entry name" value="T CELL-SPECIFIC ADAPTER PROTEIN TSAD"/>
    <property type="match status" value="1"/>
</dbReference>
<evidence type="ECO:0000313" key="6">
    <source>
        <dbReference type="Proteomes" id="UP001152622"/>
    </source>
</evidence>